<dbReference type="InterPro" id="IPR002716">
    <property type="entry name" value="PIN_dom"/>
</dbReference>
<feature type="binding site" evidence="8">
    <location>
        <position position="8"/>
    </location>
    <ligand>
        <name>Mg(2+)</name>
        <dbReference type="ChEBI" id="CHEBI:18420"/>
    </ligand>
</feature>
<evidence type="ECO:0000256" key="2">
    <source>
        <dbReference type="ARBA" id="ARBA00022649"/>
    </source>
</evidence>
<evidence type="ECO:0000313" key="11">
    <source>
        <dbReference type="Proteomes" id="UP000243799"/>
    </source>
</evidence>
<name>A0A1I1B6P1_9PSEU</name>
<evidence type="ECO:0000256" key="8">
    <source>
        <dbReference type="HAMAP-Rule" id="MF_00265"/>
    </source>
</evidence>
<dbReference type="GO" id="GO:0004540">
    <property type="term" value="F:RNA nuclease activity"/>
    <property type="evidence" value="ECO:0007669"/>
    <property type="project" value="InterPro"/>
</dbReference>
<evidence type="ECO:0000256" key="1">
    <source>
        <dbReference type="ARBA" id="ARBA00001946"/>
    </source>
</evidence>
<keyword evidence="2 8" id="KW-1277">Toxin-antitoxin system</keyword>
<comment type="cofactor">
    <cofactor evidence="1 8">
        <name>Mg(2+)</name>
        <dbReference type="ChEBI" id="CHEBI:18420"/>
    </cofactor>
</comment>
<dbReference type="STRING" id="490629.SAMN05216266_11233"/>
<evidence type="ECO:0000313" key="10">
    <source>
        <dbReference type="EMBL" id="SFB45326.1"/>
    </source>
</evidence>
<dbReference type="RefSeq" id="WP_091674740.1">
    <property type="nucleotide sequence ID" value="NZ_FOKG01000012.1"/>
</dbReference>
<feature type="domain" description="PIN" evidence="9">
    <location>
        <begin position="5"/>
        <end position="119"/>
    </location>
</feature>
<dbReference type="InterPro" id="IPR029060">
    <property type="entry name" value="PIN-like_dom_sf"/>
</dbReference>
<dbReference type="Gene3D" id="3.40.50.1010">
    <property type="entry name" value="5'-nuclease"/>
    <property type="match status" value="1"/>
</dbReference>
<evidence type="ECO:0000256" key="7">
    <source>
        <dbReference type="ARBA" id="ARBA00038093"/>
    </source>
</evidence>
<dbReference type="PANTHER" id="PTHR33653">
    <property type="entry name" value="RIBONUCLEASE VAPC2"/>
    <property type="match status" value="1"/>
</dbReference>
<protein>
    <recommendedName>
        <fullName evidence="8">Ribonuclease VapC</fullName>
        <shortName evidence="8">RNase VapC</shortName>
        <ecNumber evidence="8">3.1.-.-</ecNumber>
    </recommendedName>
    <alternativeName>
        <fullName evidence="8">Toxin VapC</fullName>
    </alternativeName>
</protein>
<dbReference type="GO" id="GO:0016787">
    <property type="term" value="F:hydrolase activity"/>
    <property type="evidence" value="ECO:0007669"/>
    <property type="project" value="UniProtKB-KW"/>
</dbReference>
<dbReference type="InterPro" id="IPR050556">
    <property type="entry name" value="Type_II_TA_system_RNase"/>
</dbReference>
<dbReference type="EMBL" id="FOKG01000012">
    <property type="protein sequence ID" value="SFB45326.1"/>
    <property type="molecule type" value="Genomic_DNA"/>
</dbReference>
<keyword evidence="11" id="KW-1185">Reference proteome</keyword>
<dbReference type="OrthoDB" id="3257696at2"/>
<keyword evidence="5 8" id="KW-0378">Hydrolase</keyword>
<evidence type="ECO:0000259" key="9">
    <source>
        <dbReference type="Pfam" id="PF01850"/>
    </source>
</evidence>
<organism evidence="10 11">
    <name type="scientific">Amycolatopsis marina</name>
    <dbReference type="NCBI Taxonomy" id="490629"/>
    <lineage>
        <taxon>Bacteria</taxon>
        <taxon>Bacillati</taxon>
        <taxon>Actinomycetota</taxon>
        <taxon>Actinomycetes</taxon>
        <taxon>Pseudonocardiales</taxon>
        <taxon>Pseudonocardiaceae</taxon>
        <taxon>Amycolatopsis</taxon>
    </lineage>
</organism>
<sequence>MTDAVLFDTSVLIDPRPADLGEFAAASPSVSAISVAELAYGLDAEDPLERHVRAERLDWVLDRFPVLPFDLAEARIYGTLAALVRRAGRDPRPRRLDLQIAATAVTNSLPLLTRNERDFTGLERLLRVISV</sequence>
<evidence type="ECO:0000256" key="5">
    <source>
        <dbReference type="ARBA" id="ARBA00022801"/>
    </source>
</evidence>
<dbReference type="PANTHER" id="PTHR33653:SF1">
    <property type="entry name" value="RIBONUCLEASE VAPC2"/>
    <property type="match status" value="1"/>
</dbReference>
<dbReference type="InterPro" id="IPR022907">
    <property type="entry name" value="VapC_family"/>
</dbReference>
<comment type="similarity">
    <text evidence="7 8">Belongs to the PINc/VapC protein family.</text>
</comment>
<evidence type="ECO:0000256" key="6">
    <source>
        <dbReference type="ARBA" id="ARBA00022842"/>
    </source>
</evidence>
<dbReference type="GO" id="GO:0090729">
    <property type="term" value="F:toxin activity"/>
    <property type="evidence" value="ECO:0007669"/>
    <property type="project" value="UniProtKB-KW"/>
</dbReference>
<keyword evidence="8" id="KW-0800">Toxin</keyword>
<dbReference type="GO" id="GO:0000287">
    <property type="term" value="F:magnesium ion binding"/>
    <property type="evidence" value="ECO:0007669"/>
    <property type="project" value="UniProtKB-UniRule"/>
</dbReference>
<dbReference type="HAMAP" id="MF_00265">
    <property type="entry name" value="VapC_Nob1"/>
    <property type="match status" value="1"/>
</dbReference>
<keyword evidence="6 8" id="KW-0460">Magnesium</keyword>
<reference evidence="11" key="1">
    <citation type="submission" date="2016-10" db="EMBL/GenBank/DDBJ databases">
        <authorList>
            <person name="Varghese N."/>
            <person name="Submissions S."/>
        </authorList>
    </citation>
    <scope>NUCLEOTIDE SEQUENCE [LARGE SCALE GENOMIC DNA]</scope>
    <source>
        <strain evidence="11">CGMCC 4.3568</strain>
    </source>
</reference>
<dbReference type="Proteomes" id="UP000243799">
    <property type="component" value="Unassembled WGS sequence"/>
</dbReference>
<dbReference type="AlphaFoldDB" id="A0A1I1B6P1"/>
<dbReference type="SUPFAM" id="SSF88723">
    <property type="entry name" value="PIN domain-like"/>
    <property type="match status" value="1"/>
</dbReference>
<keyword evidence="4 8" id="KW-0479">Metal-binding</keyword>
<proteinExistence type="inferred from homology"/>
<accession>A0A1I1B6P1</accession>
<gene>
    <name evidence="8" type="primary">vapC</name>
    <name evidence="10" type="ORF">SAMN05216266_11233</name>
</gene>
<evidence type="ECO:0000256" key="4">
    <source>
        <dbReference type="ARBA" id="ARBA00022723"/>
    </source>
</evidence>
<evidence type="ECO:0000256" key="3">
    <source>
        <dbReference type="ARBA" id="ARBA00022722"/>
    </source>
</evidence>
<dbReference type="Pfam" id="PF01850">
    <property type="entry name" value="PIN"/>
    <property type="match status" value="1"/>
</dbReference>
<feature type="binding site" evidence="8">
    <location>
        <position position="97"/>
    </location>
    <ligand>
        <name>Mg(2+)</name>
        <dbReference type="ChEBI" id="CHEBI:18420"/>
    </ligand>
</feature>
<comment type="function">
    <text evidence="8">Toxic component of a toxin-antitoxin (TA) system. An RNase.</text>
</comment>
<dbReference type="EC" id="3.1.-.-" evidence="8"/>
<keyword evidence="3 8" id="KW-0540">Nuclease</keyword>
<dbReference type="CDD" id="cd18732">
    <property type="entry name" value="PIN_MtVapC4-C5_like"/>
    <property type="match status" value="1"/>
</dbReference>